<reference evidence="1" key="1">
    <citation type="submission" date="2020-06" db="EMBL/GenBank/DDBJ databases">
        <authorList>
            <person name="Li T."/>
            <person name="Hu X."/>
            <person name="Zhang T."/>
            <person name="Song X."/>
            <person name="Zhang H."/>
            <person name="Dai N."/>
            <person name="Sheng W."/>
            <person name="Hou X."/>
            <person name="Wei L."/>
        </authorList>
    </citation>
    <scope>NUCLEOTIDE SEQUENCE</scope>
    <source>
        <strain evidence="1">G02</strain>
        <tissue evidence="1">Leaf</tissue>
    </source>
</reference>
<accession>A0AAW2NR41</accession>
<dbReference type="EMBL" id="JACGWJ010000019">
    <property type="protein sequence ID" value="KAL0345353.1"/>
    <property type="molecule type" value="Genomic_DNA"/>
</dbReference>
<evidence type="ECO:0000313" key="1">
    <source>
        <dbReference type="EMBL" id="KAL0345353.1"/>
    </source>
</evidence>
<organism evidence="1">
    <name type="scientific">Sesamum radiatum</name>
    <name type="common">Black benniseed</name>
    <dbReference type="NCBI Taxonomy" id="300843"/>
    <lineage>
        <taxon>Eukaryota</taxon>
        <taxon>Viridiplantae</taxon>
        <taxon>Streptophyta</taxon>
        <taxon>Embryophyta</taxon>
        <taxon>Tracheophyta</taxon>
        <taxon>Spermatophyta</taxon>
        <taxon>Magnoliopsida</taxon>
        <taxon>eudicotyledons</taxon>
        <taxon>Gunneridae</taxon>
        <taxon>Pentapetalae</taxon>
        <taxon>asterids</taxon>
        <taxon>lamiids</taxon>
        <taxon>Lamiales</taxon>
        <taxon>Pedaliaceae</taxon>
        <taxon>Sesamum</taxon>
    </lineage>
</organism>
<sequence>MGVQMPLMASSLPWSVKLRAHHGACSLKLVIGYAGTCISSPRIRHAIELSIGYVPSNSP</sequence>
<name>A0AAW2NR41_SESRA</name>
<proteinExistence type="predicted"/>
<comment type="caution">
    <text evidence="1">The sequence shown here is derived from an EMBL/GenBank/DDBJ whole genome shotgun (WGS) entry which is preliminary data.</text>
</comment>
<dbReference type="AlphaFoldDB" id="A0AAW2NR41"/>
<protein>
    <submittedName>
        <fullName evidence="1">Uncharacterized protein</fullName>
    </submittedName>
</protein>
<gene>
    <name evidence="1" type="ORF">Sradi_4366600</name>
</gene>
<reference evidence="1" key="2">
    <citation type="journal article" date="2024" name="Plant">
        <title>Genomic evolution and insights into agronomic trait innovations of Sesamum species.</title>
        <authorList>
            <person name="Miao H."/>
            <person name="Wang L."/>
            <person name="Qu L."/>
            <person name="Liu H."/>
            <person name="Sun Y."/>
            <person name="Le M."/>
            <person name="Wang Q."/>
            <person name="Wei S."/>
            <person name="Zheng Y."/>
            <person name="Lin W."/>
            <person name="Duan Y."/>
            <person name="Cao H."/>
            <person name="Xiong S."/>
            <person name="Wang X."/>
            <person name="Wei L."/>
            <person name="Li C."/>
            <person name="Ma Q."/>
            <person name="Ju M."/>
            <person name="Zhao R."/>
            <person name="Li G."/>
            <person name="Mu C."/>
            <person name="Tian Q."/>
            <person name="Mei H."/>
            <person name="Zhang T."/>
            <person name="Gao T."/>
            <person name="Zhang H."/>
        </authorList>
    </citation>
    <scope>NUCLEOTIDE SEQUENCE</scope>
    <source>
        <strain evidence="1">G02</strain>
    </source>
</reference>